<protein>
    <submittedName>
        <fullName evidence="3">Ovule protein</fullName>
    </submittedName>
</protein>
<proteinExistence type="predicted"/>
<sequence>TQALEPKYSYSGCDLHPPYFPPPACQQPHQFDFCPETQSQLNWTHEFQQPISRLLWAHSSGHNLPAAAHETAPPLSCRAHHSARPPPHAEPPPSNIEYFFPDFQTDNLSGSLLAQSRCRSSSSSRRICLSCINNIPTNSRRNLSRSAAA</sequence>
<organism evidence="2 3">
    <name type="scientific">Macrostomum lignano</name>
    <dbReference type="NCBI Taxonomy" id="282301"/>
    <lineage>
        <taxon>Eukaryota</taxon>
        <taxon>Metazoa</taxon>
        <taxon>Spiralia</taxon>
        <taxon>Lophotrochozoa</taxon>
        <taxon>Platyhelminthes</taxon>
        <taxon>Rhabditophora</taxon>
        <taxon>Macrostomorpha</taxon>
        <taxon>Macrostomida</taxon>
        <taxon>Macrostomidae</taxon>
        <taxon>Macrostomum</taxon>
    </lineage>
</organism>
<evidence type="ECO:0000313" key="2">
    <source>
        <dbReference type="Proteomes" id="UP000095280"/>
    </source>
</evidence>
<feature type="region of interest" description="Disordered" evidence="1">
    <location>
        <begin position="65"/>
        <end position="95"/>
    </location>
</feature>
<evidence type="ECO:0000313" key="3">
    <source>
        <dbReference type="WBParaSite" id="maker-unitig_23546-snap-gene-0.2-mRNA-1"/>
    </source>
</evidence>
<accession>A0A1I8F842</accession>
<dbReference type="AlphaFoldDB" id="A0A1I8F842"/>
<keyword evidence="2" id="KW-1185">Reference proteome</keyword>
<dbReference type="WBParaSite" id="maker-unitig_23546-snap-gene-0.2-mRNA-1">
    <property type="protein sequence ID" value="maker-unitig_23546-snap-gene-0.2-mRNA-1"/>
    <property type="gene ID" value="maker-unitig_23546-snap-gene-0.2"/>
</dbReference>
<feature type="compositionally biased region" description="Pro residues" evidence="1">
    <location>
        <begin position="84"/>
        <end position="94"/>
    </location>
</feature>
<dbReference type="Proteomes" id="UP000095280">
    <property type="component" value="Unplaced"/>
</dbReference>
<name>A0A1I8F842_9PLAT</name>
<reference evidence="3" key="1">
    <citation type="submission" date="2016-11" db="UniProtKB">
        <authorList>
            <consortium name="WormBaseParasite"/>
        </authorList>
    </citation>
    <scope>IDENTIFICATION</scope>
</reference>
<evidence type="ECO:0000256" key="1">
    <source>
        <dbReference type="SAM" id="MobiDB-lite"/>
    </source>
</evidence>